<comment type="caution">
    <text evidence="2">The sequence shown here is derived from an EMBL/GenBank/DDBJ whole genome shotgun (WGS) entry which is preliminary data.</text>
</comment>
<reference evidence="3" key="1">
    <citation type="journal article" date="2019" name="Int. J. Syst. Evol. Microbiol.">
        <title>The Global Catalogue of Microorganisms (GCM) 10K type strain sequencing project: providing services to taxonomists for standard genome sequencing and annotation.</title>
        <authorList>
            <consortium name="The Broad Institute Genomics Platform"/>
            <consortium name="The Broad Institute Genome Sequencing Center for Infectious Disease"/>
            <person name="Wu L."/>
            <person name="Ma J."/>
        </authorList>
    </citation>
    <scope>NUCLEOTIDE SEQUENCE [LARGE SCALE GENOMIC DNA]</scope>
    <source>
        <strain evidence="3">CCUG 62114</strain>
    </source>
</reference>
<dbReference type="Proteomes" id="UP001596997">
    <property type="component" value="Unassembled WGS sequence"/>
</dbReference>
<feature type="domain" description="Thioredoxin" evidence="1">
    <location>
        <begin position="9"/>
        <end position="165"/>
    </location>
</feature>
<organism evidence="2 3">
    <name type="scientific">Pseudofulvibacter geojedonensis</name>
    <dbReference type="NCBI Taxonomy" id="1123758"/>
    <lineage>
        <taxon>Bacteria</taxon>
        <taxon>Pseudomonadati</taxon>
        <taxon>Bacteroidota</taxon>
        <taxon>Flavobacteriia</taxon>
        <taxon>Flavobacteriales</taxon>
        <taxon>Flavobacteriaceae</taxon>
        <taxon>Pseudofulvibacter</taxon>
    </lineage>
</organism>
<dbReference type="EMBL" id="JBHTJM010000008">
    <property type="protein sequence ID" value="MFD0963811.1"/>
    <property type="molecule type" value="Genomic_DNA"/>
</dbReference>
<gene>
    <name evidence="2" type="ORF">ACFQ1O_07315</name>
</gene>
<dbReference type="InterPro" id="IPR013766">
    <property type="entry name" value="Thioredoxin_domain"/>
</dbReference>
<evidence type="ECO:0000259" key="1">
    <source>
        <dbReference type="PROSITE" id="PS51352"/>
    </source>
</evidence>
<dbReference type="CDD" id="cd02969">
    <property type="entry name" value="PRX_like1"/>
    <property type="match status" value="1"/>
</dbReference>
<protein>
    <submittedName>
        <fullName evidence="2">Thioredoxin family protein</fullName>
    </submittedName>
</protein>
<dbReference type="InterPro" id="IPR036249">
    <property type="entry name" value="Thioredoxin-like_sf"/>
</dbReference>
<dbReference type="Pfam" id="PF00578">
    <property type="entry name" value="AhpC-TSA"/>
    <property type="match status" value="1"/>
</dbReference>
<dbReference type="PANTHER" id="PTHR43640">
    <property type="entry name" value="OS07G0260300 PROTEIN"/>
    <property type="match status" value="1"/>
</dbReference>
<dbReference type="RefSeq" id="WP_377714911.1">
    <property type="nucleotide sequence ID" value="NZ_JBHTJM010000008.1"/>
</dbReference>
<sequence length="188" mass="21176">MARTPSNMLALGTRAPHFELPDTVSNQILSLENLKGKNGTVVMFICNHCPFVVHVNKELVKIAKEYNSEGVSFIAISSNDVENYPQDAPDLMTEHAKENEYPFPYLYDESQEVAKAYDAACTPDFYLFDSDLMLTYRGQLDNSRPDNGIPVTGEDLRKAIQHTLKQTAINFTQKPSIGCNIKWKNKNV</sequence>
<evidence type="ECO:0000313" key="2">
    <source>
        <dbReference type="EMBL" id="MFD0963811.1"/>
    </source>
</evidence>
<name>A0ABW3I1S6_9FLAO</name>
<dbReference type="PANTHER" id="PTHR43640:SF1">
    <property type="entry name" value="THIOREDOXIN-DEPENDENT PEROXIREDOXIN"/>
    <property type="match status" value="1"/>
</dbReference>
<accession>A0ABW3I1S6</accession>
<keyword evidence="3" id="KW-1185">Reference proteome</keyword>
<dbReference type="SUPFAM" id="SSF52833">
    <property type="entry name" value="Thioredoxin-like"/>
    <property type="match status" value="1"/>
</dbReference>
<dbReference type="InterPro" id="IPR047262">
    <property type="entry name" value="PRX-like1"/>
</dbReference>
<evidence type="ECO:0000313" key="3">
    <source>
        <dbReference type="Proteomes" id="UP001596997"/>
    </source>
</evidence>
<proteinExistence type="predicted"/>
<dbReference type="Gene3D" id="3.40.30.10">
    <property type="entry name" value="Glutaredoxin"/>
    <property type="match status" value="1"/>
</dbReference>
<dbReference type="InterPro" id="IPR000866">
    <property type="entry name" value="AhpC/TSA"/>
</dbReference>
<dbReference type="PROSITE" id="PS51352">
    <property type="entry name" value="THIOREDOXIN_2"/>
    <property type="match status" value="1"/>
</dbReference>